<name>A0A0K1JFH7_9MICO</name>
<accession>A0A0K1JFH7</accession>
<dbReference type="KEGG" id="lmoi:VV02_05545"/>
<feature type="transmembrane region" description="Helical" evidence="1">
    <location>
        <begin position="115"/>
        <end position="135"/>
    </location>
</feature>
<dbReference type="Proteomes" id="UP000066480">
    <property type="component" value="Chromosome"/>
</dbReference>
<evidence type="ECO:0000256" key="1">
    <source>
        <dbReference type="SAM" id="Phobius"/>
    </source>
</evidence>
<dbReference type="OrthoDB" id="5158704at2"/>
<reference evidence="2 3" key="1">
    <citation type="submission" date="2015-03" db="EMBL/GenBank/DDBJ databases">
        <title>Luteipulveratus halotolerans sp. nov., a novel actinobacterium (Dermacoccaceae) from Sarawak, Malaysia.</title>
        <authorList>
            <person name="Juboi H."/>
            <person name="Basik A."/>
            <person name="Shamsul S.S."/>
            <person name="Arnold P."/>
            <person name="Schmitt E.K."/>
            <person name="Sanglier J.-J."/>
            <person name="Yeo T."/>
        </authorList>
    </citation>
    <scope>NUCLEOTIDE SEQUENCE [LARGE SCALE GENOMIC DNA]</scope>
    <source>
        <strain evidence="2 3">MN07-A0370</strain>
    </source>
</reference>
<keyword evidence="1" id="KW-0812">Transmembrane</keyword>
<evidence type="ECO:0000313" key="2">
    <source>
        <dbReference type="EMBL" id="AKU15456.1"/>
    </source>
</evidence>
<proteinExistence type="predicted"/>
<feature type="transmembrane region" description="Helical" evidence="1">
    <location>
        <begin position="86"/>
        <end position="109"/>
    </location>
</feature>
<gene>
    <name evidence="2" type="ORF">VV02_05545</name>
</gene>
<keyword evidence="1" id="KW-1133">Transmembrane helix</keyword>
<dbReference type="EMBL" id="CP011112">
    <property type="protein sequence ID" value="AKU15456.1"/>
    <property type="molecule type" value="Genomic_DNA"/>
</dbReference>
<evidence type="ECO:0000313" key="3">
    <source>
        <dbReference type="Proteomes" id="UP000066480"/>
    </source>
</evidence>
<keyword evidence="1" id="KW-0472">Membrane</keyword>
<feature type="transmembrane region" description="Helical" evidence="1">
    <location>
        <begin position="55"/>
        <end position="74"/>
    </location>
</feature>
<keyword evidence="3" id="KW-1185">Reference proteome</keyword>
<organism evidence="2 3">
    <name type="scientific">Luteipulveratus mongoliensis</name>
    <dbReference type="NCBI Taxonomy" id="571913"/>
    <lineage>
        <taxon>Bacteria</taxon>
        <taxon>Bacillati</taxon>
        <taxon>Actinomycetota</taxon>
        <taxon>Actinomycetes</taxon>
        <taxon>Micrococcales</taxon>
        <taxon>Dermacoccaceae</taxon>
        <taxon>Luteipulveratus</taxon>
    </lineage>
</organism>
<sequence length="156" mass="16631">MTPWRALALVLLLTGVALMIAASIWAPNQPEFFNLGGACQLAPCGELEDPPRWHAAWWLWTAGAVLAIICMAPLSDPMRFSARALLASVLAVPIGVVVLTYAAMMVALFTSTQGAATVVVLGAVLPVTAAVAGLFKRALEDERDREDEATREALMQ</sequence>
<protein>
    <submittedName>
        <fullName evidence="2">Uncharacterized protein</fullName>
    </submittedName>
</protein>
<dbReference type="RefSeq" id="WP_052590353.1">
    <property type="nucleotide sequence ID" value="NZ_CP011112.1"/>
</dbReference>
<dbReference type="AlphaFoldDB" id="A0A0K1JFH7"/>